<dbReference type="Proteomes" id="UP000594263">
    <property type="component" value="Unplaced"/>
</dbReference>
<keyword evidence="3" id="KW-1185">Reference proteome</keyword>
<dbReference type="AlphaFoldDB" id="A0A7N0T203"/>
<feature type="transmembrane region" description="Helical" evidence="1">
    <location>
        <begin position="45"/>
        <end position="65"/>
    </location>
</feature>
<dbReference type="EnsemblPlants" id="Kaladp0018s0284.1.v1.1">
    <property type="protein sequence ID" value="Kaladp0018s0284.1.v1.1.CDS.1"/>
    <property type="gene ID" value="Kaladp0018s0284.v1.1"/>
</dbReference>
<organism evidence="2 3">
    <name type="scientific">Kalanchoe fedtschenkoi</name>
    <name type="common">Lavender scallops</name>
    <name type="synonym">South American air plant</name>
    <dbReference type="NCBI Taxonomy" id="63787"/>
    <lineage>
        <taxon>Eukaryota</taxon>
        <taxon>Viridiplantae</taxon>
        <taxon>Streptophyta</taxon>
        <taxon>Embryophyta</taxon>
        <taxon>Tracheophyta</taxon>
        <taxon>Spermatophyta</taxon>
        <taxon>Magnoliopsida</taxon>
        <taxon>eudicotyledons</taxon>
        <taxon>Gunneridae</taxon>
        <taxon>Pentapetalae</taxon>
        <taxon>Saxifragales</taxon>
        <taxon>Crassulaceae</taxon>
        <taxon>Kalanchoe</taxon>
    </lineage>
</organism>
<keyword evidence="1" id="KW-0472">Membrane</keyword>
<dbReference type="Gramene" id="Kaladp0018s0284.1.v1.1">
    <property type="protein sequence ID" value="Kaladp0018s0284.1.v1.1.CDS.1"/>
    <property type="gene ID" value="Kaladp0018s0284.v1.1"/>
</dbReference>
<sequence length="121" mass="12211">MLDDRQAAAGPPHGIILSAVVAISVVVAFTVGGQGEALAETISELVSPVGLLLLPIALLLLIHFLSSDQGSFAAALFSTGEPNSIHRVSGSPVGVALFLILVVVLLLNRVSIFGGGDDGGD</sequence>
<evidence type="ECO:0000313" key="2">
    <source>
        <dbReference type="EnsemblPlants" id="Kaladp0018s0284.1.v1.1.CDS.1"/>
    </source>
</evidence>
<name>A0A7N0T203_KALFE</name>
<proteinExistence type="predicted"/>
<feature type="transmembrane region" description="Helical" evidence="1">
    <location>
        <begin position="85"/>
        <end position="107"/>
    </location>
</feature>
<dbReference type="PANTHER" id="PTHR33306">
    <property type="entry name" value="EXPRESSED PROTEIN-RELATED-RELATED"/>
    <property type="match status" value="1"/>
</dbReference>
<keyword evidence="1" id="KW-0812">Transmembrane</keyword>
<reference evidence="2" key="1">
    <citation type="submission" date="2021-01" db="UniProtKB">
        <authorList>
            <consortium name="EnsemblPlants"/>
        </authorList>
    </citation>
    <scope>IDENTIFICATION</scope>
</reference>
<evidence type="ECO:0000256" key="1">
    <source>
        <dbReference type="SAM" id="Phobius"/>
    </source>
</evidence>
<accession>A0A7N0T203</accession>
<keyword evidence="1" id="KW-1133">Transmembrane helix</keyword>
<feature type="transmembrane region" description="Helical" evidence="1">
    <location>
        <begin position="12"/>
        <end position="33"/>
    </location>
</feature>
<evidence type="ECO:0000313" key="3">
    <source>
        <dbReference type="Proteomes" id="UP000594263"/>
    </source>
</evidence>
<dbReference type="PANTHER" id="PTHR33306:SF1">
    <property type="entry name" value="EXPRESSED PROTEIN"/>
    <property type="match status" value="1"/>
</dbReference>
<dbReference type="OMA" id="NMIDDQR"/>
<protein>
    <submittedName>
        <fullName evidence="2">Uncharacterized protein</fullName>
    </submittedName>
</protein>